<keyword evidence="2" id="KW-0472">Membrane</keyword>
<feature type="domain" description="DUF7601" evidence="4">
    <location>
        <begin position="1244"/>
        <end position="1352"/>
    </location>
</feature>
<dbReference type="InterPro" id="IPR013783">
    <property type="entry name" value="Ig-like_fold"/>
</dbReference>
<keyword evidence="2" id="KW-0812">Transmembrane</keyword>
<evidence type="ECO:0000259" key="3">
    <source>
        <dbReference type="Pfam" id="PF17802"/>
    </source>
</evidence>
<dbReference type="Gene3D" id="2.60.40.1140">
    <property type="entry name" value="Collagen-binding surface protein Cna, B-type domain"/>
    <property type="match status" value="3"/>
</dbReference>
<accession>A0A7G9G0Y0</accession>
<dbReference type="KEGG" id="qdo:H9Q78_08155"/>
<reference evidence="5 6" key="1">
    <citation type="submission" date="2020-08" db="EMBL/GenBank/DDBJ databases">
        <authorList>
            <person name="Liu C."/>
            <person name="Sun Q."/>
        </authorList>
    </citation>
    <scope>NUCLEOTIDE SEQUENCE [LARGE SCALE GENOMIC DNA]</scope>
    <source>
        <strain evidence="5 6">NSJ-38</strain>
    </source>
</reference>
<dbReference type="Pfam" id="PF17802">
    <property type="entry name" value="SpaA"/>
    <property type="match status" value="1"/>
</dbReference>
<dbReference type="Pfam" id="PF24547">
    <property type="entry name" value="DUF7601"/>
    <property type="match status" value="3"/>
</dbReference>
<protein>
    <submittedName>
        <fullName evidence="5">Uncharacterized protein</fullName>
    </submittedName>
</protein>
<gene>
    <name evidence="5" type="ORF">H9Q78_08155</name>
</gene>
<dbReference type="SUPFAM" id="SSF49401">
    <property type="entry name" value="Bacterial adhesins"/>
    <property type="match status" value="2"/>
</dbReference>
<feature type="transmembrane region" description="Helical" evidence="2">
    <location>
        <begin position="1510"/>
        <end position="1529"/>
    </location>
</feature>
<dbReference type="InterPro" id="IPR055382">
    <property type="entry name" value="DUF7601"/>
</dbReference>
<dbReference type="Gene3D" id="2.60.40.740">
    <property type="match status" value="2"/>
</dbReference>
<dbReference type="Proteomes" id="UP000515823">
    <property type="component" value="Chromosome"/>
</dbReference>
<keyword evidence="6" id="KW-1185">Reference proteome</keyword>
<evidence type="ECO:0000313" key="5">
    <source>
        <dbReference type="EMBL" id="QNM04462.1"/>
    </source>
</evidence>
<dbReference type="InterPro" id="IPR041033">
    <property type="entry name" value="SpaA_PFL_dom_1"/>
</dbReference>
<dbReference type="SUPFAM" id="SSF49478">
    <property type="entry name" value="Cna protein B-type domain"/>
    <property type="match status" value="1"/>
</dbReference>
<dbReference type="InterPro" id="IPR008966">
    <property type="entry name" value="Adhesion_dom_sf"/>
</dbReference>
<feature type="domain" description="DUF7601" evidence="4">
    <location>
        <begin position="1124"/>
        <end position="1241"/>
    </location>
</feature>
<name>A0A7G9G0Y0_9FIRM</name>
<organism evidence="5 6">
    <name type="scientific">Qiania dongpingensis</name>
    <dbReference type="NCBI Taxonomy" id="2763669"/>
    <lineage>
        <taxon>Bacteria</taxon>
        <taxon>Bacillati</taxon>
        <taxon>Bacillota</taxon>
        <taxon>Clostridia</taxon>
        <taxon>Lachnospirales</taxon>
        <taxon>Lachnospiraceae</taxon>
        <taxon>Qiania</taxon>
    </lineage>
</organism>
<dbReference type="EMBL" id="CP060634">
    <property type="protein sequence ID" value="QNM04462.1"/>
    <property type="molecule type" value="Genomic_DNA"/>
</dbReference>
<feature type="domain" description="DUF7601" evidence="4">
    <location>
        <begin position="1355"/>
        <end position="1463"/>
    </location>
</feature>
<evidence type="ECO:0000259" key="4">
    <source>
        <dbReference type="Pfam" id="PF24547"/>
    </source>
</evidence>
<evidence type="ECO:0000256" key="2">
    <source>
        <dbReference type="SAM" id="Phobius"/>
    </source>
</evidence>
<proteinExistence type="predicted"/>
<feature type="domain" description="SpaA-like prealbumin fold" evidence="3">
    <location>
        <begin position="1021"/>
        <end position="1098"/>
    </location>
</feature>
<dbReference type="Gene3D" id="2.60.40.10">
    <property type="entry name" value="Immunoglobulins"/>
    <property type="match status" value="1"/>
</dbReference>
<dbReference type="RefSeq" id="WP_249300856.1">
    <property type="nucleotide sequence ID" value="NZ_CP060634.1"/>
</dbReference>
<feature type="region of interest" description="Disordered" evidence="1">
    <location>
        <begin position="1462"/>
        <end position="1504"/>
    </location>
</feature>
<keyword evidence="2" id="KW-1133">Transmembrane helix</keyword>
<evidence type="ECO:0000256" key="1">
    <source>
        <dbReference type="SAM" id="MobiDB-lite"/>
    </source>
</evidence>
<sequence length="1536" mass="165037">MILFFILMYPDMGALSVKAETPGTGSDKSALLSEPAATVSQDGKEIKNRGEIDHKKDINIYISFSFPVVGDLEINRDETDTYISGGDFAVIALPEALELVELKDVPLSFGGTVVGNLTKDDTTDSPRAKIVFTEAVNEESINGAMAGFSMTMRLDAVNDGDDEIVKDIGIYDKTFTVRIPPRATVITGEKSGEADVSNQEISWTIKVNADKEGGASDTDGDLAGYTFMDDLTGVGEYVAGSFRIGEKEDGADAVEKTPVYGADGVLSYTFASGEPEGTSYQGTRYLFFKTLIPDEKYYASGQQKIKNTAEIKDKKDSVSAVLETNVPFTVEWISKEGAVVGEGIGPDGAYDPSERHIEWKIYINGKLNHAVLEDDLPKGLEYVSASAAEYNAGEQGYGQSVQMGTDKVTVTGNPAEGQKISCSMGDISGKKMVTILTKVTDSEITGKKKITFGNTAQIRGTGTDGIKSNPANVTVGVGTIEKSAQNYDQKSHCMDWKVVIDTKKQMLGGGLRVLDLLVYGDKALDFGAIDGIQRGFGEQGSLSYVSGDEIKKLTPQYNQRIQTDSFASSSDLAARVYTLRIGGEAVADLMVVTSGNGGEIGISEASEYTYSTVVCNPNYYAGNGEYRIDNTASLFSYNAEINNSTASKTINSNMLGKDTLDRESASVISAADMEAGSAEAVAAVNSPASGKKSCFDYVDKSVIYRLYVNADELKDVTNDITAIDGKAVGNYKLQDTLPQGWEFKKIKGEDYFLVYEGTGNGGKVNASSLVSDGQELQSVLDVTGPVQSSDDSSGEIMTFEFKSLKKAYVILVKAGPNEETAKGYFSKNGDTAAVNQVKLVDNENITAPTEASADVKIKSSAISKSIKEEFEADEYLKWRIEYTPYDLTYQNVYIKDELPLGLDLRIDSKGNLLIEEGGNINIRIAEMSLRSDGTYEEGNDIPLPDADVLTYDNNSRALTFLPPDAGKAYCLEYVTDITGEGGMNVNNTVLLYLNDITAESTGQKYPISDVAYGALFRRAGWFKINKTDGDTGDFIKGAKFTLYSPEGTVIREAVTNEKGVLYLKALPDGDYILRETGTPAGYASSAKEYAVHVEKDGTGVPHTSIDGEDTEDISIQNFKEGTVGSLLITKAVAGSGGDETAEFDFTITFKDQNDVEMTESFSYVISDGDGNTLKKGSVTGGGTISLSHRQSIKIFDIPKETKYEVTERDYTAEGYITAITGDAAGTIIADTTKTALFTNVKNVGGLTISKAVTGNGGDKEKEFEFTVRFDGPGKEKMYSYTGEGTADGMVKSGDTVKLKHGDSIMIKDIPEGTGYEVQETDYSREGYVTARTGDTGVIKDGITSRADFINTRNTGTLGISKTVEGSAGDKSRQFEFTVTWDGPDKEISFSYRGYGVDGGVIKSGDTIKLAHNQSIVIEGLTEGTAYLVKERDYSEEGYTAAASGDEGKISSNTAVVAHFVNTKQETEEDQTAEGSKPDNTDKGQSLKKPASVPEKGEGKNAVNTGDMTPLLPSAGIVIAAAGLLLIMVFRKKWNKG</sequence>
<evidence type="ECO:0000313" key="6">
    <source>
        <dbReference type="Proteomes" id="UP000515823"/>
    </source>
</evidence>